<proteinExistence type="predicted"/>
<sequence length="48" mass="4940">MKQRPDMLFVLTALFGLGVVVTLLLPMSANSTVAAPASPLQAGLVGSR</sequence>
<evidence type="ECO:0000313" key="2">
    <source>
        <dbReference type="Proteomes" id="UP001626537"/>
    </source>
</evidence>
<reference evidence="1 2" key="1">
    <citation type="submission" date="2023-10" db="EMBL/GenBank/DDBJ databases">
        <title>Two novel species belonging to the OM43/NOR5 clade.</title>
        <authorList>
            <person name="Park M."/>
        </authorList>
    </citation>
    <scope>NUCLEOTIDE SEQUENCE [LARGE SCALE GENOMIC DNA]</scope>
    <source>
        <strain evidence="1 2">IMCC43200</strain>
    </source>
</reference>
<dbReference type="RefSeq" id="WP_407346951.1">
    <property type="nucleotide sequence ID" value="NZ_CP136864.1"/>
</dbReference>
<evidence type="ECO:0000313" key="1">
    <source>
        <dbReference type="EMBL" id="WOJ92356.1"/>
    </source>
</evidence>
<dbReference type="EMBL" id="CP136864">
    <property type="protein sequence ID" value="WOJ92356.1"/>
    <property type="molecule type" value="Genomic_DNA"/>
</dbReference>
<dbReference type="Proteomes" id="UP001626537">
    <property type="component" value="Chromosome"/>
</dbReference>
<name>A0ABZ0I2M3_9GAMM</name>
<accession>A0ABZ0I2M3</accession>
<protein>
    <submittedName>
        <fullName evidence="1">Uncharacterized protein</fullName>
    </submittedName>
</protein>
<gene>
    <name evidence="1" type="ORF">R0135_11225</name>
</gene>
<organism evidence="1 2">
    <name type="scientific">Congregibacter variabilis</name>
    <dbReference type="NCBI Taxonomy" id="3081200"/>
    <lineage>
        <taxon>Bacteria</taxon>
        <taxon>Pseudomonadati</taxon>
        <taxon>Pseudomonadota</taxon>
        <taxon>Gammaproteobacteria</taxon>
        <taxon>Cellvibrionales</taxon>
        <taxon>Halieaceae</taxon>
        <taxon>Congregibacter</taxon>
    </lineage>
</organism>
<keyword evidence="2" id="KW-1185">Reference proteome</keyword>